<evidence type="ECO:0000256" key="1">
    <source>
        <dbReference type="ARBA" id="ARBA00023015"/>
    </source>
</evidence>
<dbReference type="AlphaFoldDB" id="A0A832ZUX3"/>
<evidence type="ECO:0000256" key="2">
    <source>
        <dbReference type="ARBA" id="ARBA00023125"/>
    </source>
</evidence>
<evidence type="ECO:0000256" key="3">
    <source>
        <dbReference type="ARBA" id="ARBA00023163"/>
    </source>
</evidence>
<sequence length="143" mass="16263">MLQENGRVPYSEMARKLGVSEAAVYTRVQKLVKRGYIKRFQAVLNEEKLGYGLLAFISIRAQPSKYNEVLRKLSGFDEIQEVHDVTGDYYCLLKVRTRSKDELAGLLDDIGRIDGIVSTETKVVLRTIKETQSLPIRKALKQS</sequence>
<proteinExistence type="predicted"/>
<keyword evidence="1" id="KW-0805">Transcription regulation</keyword>
<dbReference type="PANTHER" id="PTHR30154:SF34">
    <property type="entry name" value="TRANSCRIPTIONAL REGULATOR AZLB"/>
    <property type="match status" value="1"/>
</dbReference>
<dbReference type="InterPro" id="IPR000485">
    <property type="entry name" value="AsnC-type_HTH_dom"/>
</dbReference>
<feature type="domain" description="HTH asnC-type" evidence="4">
    <location>
        <begin position="1"/>
        <end position="52"/>
    </location>
</feature>
<protein>
    <submittedName>
        <fullName evidence="5">Lrp/AsnC family transcriptional regulator</fullName>
    </submittedName>
</protein>
<keyword evidence="3" id="KW-0804">Transcription</keyword>
<dbReference type="PROSITE" id="PS50956">
    <property type="entry name" value="HTH_ASNC_2"/>
    <property type="match status" value="1"/>
</dbReference>
<dbReference type="InterPro" id="IPR036388">
    <property type="entry name" value="WH-like_DNA-bd_sf"/>
</dbReference>
<keyword evidence="2" id="KW-0238">DNA-binding</keyword>
<dbReference type="SMART" id="SM00344">
    <property type="entry name" value="HTH_ASNC"/>
    <property type="match status" value="1"/>
</dbReference>
<evidence type="ECO:0000313" key="5">
    <source>
        <dbReference type="EMBL" id="HIQ29292.1"/>
    </source>
</evidence>
<dbReference type="SUPFAM" id="SSF46785">
    <property type="entry name" value="Winged helix' DNA-binding domain"/>
    <property type="match status" value="1"/>
</dbReference>
<dbReference type="PANTHER" id="PTHR30154">
    <property type="entry name" value="LEUCINE-RESPONSIVE REGULATORY PROTEIN"/>
    <property type="match status" value="1"/>
</dbReference>
<dbReference type="InterPro" id="IPR019887">
    <property type="entry name" value="Tscrpt_reg_AsnC/Lrp_C"/>
</dbReference>
<dbReference type="GO" id="GO:0005829">
    <property type="term" value="C:cytosol"/>
    <property type="evidence" value="ECO:0007669"/>
    <property type="project" value="TreeGrafter"/>
</dbReference>
<dbReference type="InterPro" id="IPR036390">
    <property type="entry name" value="WH_DNA-bd_sf"/>
</dbReference>
<dbReference type="GO" id="GO:0043200">
    <property type="term" value="P:response to amino acid"/>
    <property type="evidence" value="ECO:0007669"/>
    <property type="project" value="TreeGrafter"/>
</dbReference>
<dbReference type="Gene3D" id="1.10.10.10">
    <property type="entry name" value="Winged helix-like DNA-binding domain superfamily/Winged helix DNA-binding domain"/>
    <property type="match status" value="1"/>
</dbReference>
<name>A0A832ZUX3_CALS0</name>
<dbReference type="InterPro" id="IPR019888">
    <property type="entry name" value="Tscrpt_reg_AsnC-like"/>
</dbReference>
<dbReference type="EMBL" id="DQVM01000033">
    <property type="protein sequence ID" value="HIQ29292.1"/>
    <property type="molecule type" value="Genomic_DNA"/>
</dbReference>
<dbReference type="GO" id="GO:0043565">
    <property type="term" value="F:sequence-specific DNA binding"/>
    <property type="evidence" value="ECO:0007669"/>
    <property type="project" value="InterPro"/>
</dbReference>
<dbReference type="InterPro" id="IPR019885">
    <property type="entry name" value="Tscrpt_reg_HTH_AsnC-type_CS"/>
</dbReference>
<dbReference type="PROSITE" id="PS00519">
    <property type="entry name" value="HTH_ASNC_1"/>
    <property type="match status" value="1"/>
</dbReference>
<evidence type="ECO:0000259" key="4">
    <source>
        <dbReference type="PROSITE" id="PS50956"/>
    </source>
</evidence>
<gene>
    <name evidence="5" type="ORF">EYH45_01865</name>
</gene>
<dbReference type="PRINTS" id="PR00033">
    <property type="entry name" value="HTHASNC"/>
</dbReference>
<dbReference type="InterPro" id="IPR011008">
    <property type="entry name" value="Dimeric_a/b-barrel"/>
</dbReference>
<comment type="caution">
    <text evidence="5">The sequence shown here is derived from an EMBL/GenBank/DDBJ whole genome shotgun (WGS) entry which is preliminary data.</text>
</comment>
<dbReference type="Pfam" id="PF01037">
    <property type="entry name" value="AsnC_trans_reg"/>
    <property type="match status" value="1"/>
</dbReference>
<dbReference type="SUPFAM" id="SSF54909">
    <property type="entry name" value="Dimeric alpha+beta barrel"/>
    <property type="match status" value="1"/>
</dbReference>
<dbReference type="Gene3D" id="3.30.70.920">
    <property type="match status" value="1"/>
</dbReference>
<reference evidence="5" key="1">
    <citation type="journal article" date="2020" name="ISME J.">
        <title>Gammaproteobacteria mediating utilization of methyl-, sulfur- and petroleum organic compounds in deep ocean hydrothermal plumes.</title>
        <authorList>
            <person name="Zhou Z."/>
            <person name="Liu Y."/>
            <person name="Pan J."/>
            <person name="Cron B.R."/>
            <person name="Toner B.M."/>
            <person name="Anantharaman K."/>
            <person name="Breier J.A."/>
            <person name="Dick G.J."/>
            <person name="Li M."/>
        </authorList>
    </citation>
    <scope>NUCLEOTIDE SEQUENCE</scope>
    <source>
        <strain evidence="5">SZUA-1515</strain>
    </source>
</reference>
<accession>A0A832ZUX3</accession>
<dbReference type="Proteomes" id="UP000608579">
    <property type="component" value="Unassembled WGS sequence"/>
</dbReference>
<evidence type="ECO:0000313" key="6">
    <source>
        <dbReference type="Proteomes" id="UP000608579"/>
    </source>
</evidence>
<dbReference type="Pfam" id="PF13412">
    <property type="entry name" value="HTH_24"/>
    <property type="match status" value="1"/>
</dbReference>
<organism evidence="5 6">
    <name type="scientific">Caldiarchaeum subterraneum</name>
    <dbReference type="NCBI Taxonomy" id="311458"/>
    <lineage>
        <taxon>Archaea</taxon>
        <taxon>Nitrososphaerota</taxon>
        <taxon>Candidatus Caldarchaeales</taxon>
        <taxon>Candidatus Caldarchaeaceae</taxon>
        <taxon>Candidatus Caldarchaeum</taxon>
    </lineage>
</organism>